<dbReference type="InterPro" id="IPR005846">
    <property type="entry name" value="A-D-PHexomutase_a/b/a-III"/>
</dbReference>
<evidence type="ECO:0000313" key="7">
    <source>
        <dbReference type="EMBL" id="ADD96352.1"/>
    </source>
</evidence>
<dbReference type="GO" id="GO:0008966">
    <property type="term" value="F:phosphoglucosamine mutase activity"/>
    <property type="evidence" value="ECO:0007669"/>
    <property type="project" value="TreeGrafter"/>
</dbReference>
<evidence type="ECO:0000256" key="1">
    <source>
        <dbReference type="ARBA" id="ARBA00001946"/>
    </source>
</evidence>
<reference evidence="7" key="1">
    <citation type="journal article" date="2010" name="ISME J.">
        <title>Metagenome of the Mediterranean deep chlorophyll maximum studied by direct and fosmid library 454 pyrosequencing.</title>
        <authorList>
            <person name="Ghai R."/>
            <person name="Martin-Cuadrado A.B."/>
            <person name="Molto A.G."/>
            <person name="Heredia I.G."/>
            <person name="Cabrera R."/>
            <person name="Martin J."/>
            <person name="Verdu M."/>
            <person name="Deschamps P."/>
            <person name="Moreira D."/>
            <person name="Lopez-Garcia P."/>
            <person name="Mira A."/>
            <person name="Rodriguez-Valera F."/>
        </authorList>
    </citation>
    <scope>NUCLEOTIDE SEQUENCE</scope>
</reference>
<dbReference type="EMBL" id="GU943134">
    <property type="protein sequence ID" value="ADD96352.1"/>
    <property type="molecule type" value="Genomic_DNA"/>
</dbReference>
<organism evidence="7">
    <name type="scientific">uncultured organism MedDCM-OCT-S08-C727</name>
    <dbReference type="NCBI Taxonomy" id="743642"/>
    <lineage>
        <taxon>unclassified sequences</taxon>
        <taxon>environmental samples</taxon>
    </lineage>
</organism>
<evidence type="ECO:0000259" key="5">
    <source>
        <dbReference type="Pfam" id="PF02879"/>
    </source>
</evidence>
<name>D6PKV1_9ZZZZ</name>
<dbReference type="GO" id="GO:0000287">
    <property type="term" value="F:magnesium ion binding"/>
    <property type="evidence" value="ECO:0007669"/>
    <property type="project" value="InterPro"/>
</dbReference>
<protein>
    <submittedName>
        <fullName evidence="7">Phosphoglucosamine mutase</fullName>
    </submittedName>
</protein>
<dbReference type="PANTHER" id="PTHR42946:SF1">
    <property type="entry name" value="PHOSPHOGLUCOMUTASE (ALPHA-D-GLUCOSE-1,6-BISPHOSPHATE-DEPENDENT)"/>
    <property type="match status" value="1"/>
</dbReference>
<dbReference type="Pfam" id="PF02878">
    <property type="entry name" value="PGM_PMM_I"/>
    <property type="match status" value="1"/>
</dbReference>
<evidence type="ECO:0000259" key="6">
    <source>
        <dbReference type="Pfam" id="PF02880"/>
    </source>
</evidence>
<comment type="similarity">
    <text evidence="2">Belongs to the phosphohexose mutase family.</text>
</comment>
<sequence>MSKILDNNIKNIYIAHDGRESFKSVYKNLLEGILFEKAYSIKFLGMLPTPALPFILSHNKSQDSIGIQITASHNPYNDNGIKIFGPNGYKISRNEENVIEEIVNSQDNFQKETDYDLNVDQSSVDLYTHYLSEKLTKNIKFKKKLNIALDCSNGAVSNIFKSLTVPNNISFVLLNNLSNGKNINHNCGAVYPENLSQFIKDTNKKHDKNNNEWIDFGIAFDGDGDRTILISDSGKIIDGDEILYILSTCNHPTTSTIVGTVMTNYGIRTSFDKLGYNFIETAVGDKNVLEGIIQHKAKIGSESSGHVIHADTNIIPIGDAMITLIKIIHLLVTSNSTIDELYPESLKIPSELINVTVTNKKSWIKIILQILRK</sequence>
<dbReference type="InterPro" id="IPR016066">
    <property type="entry name" value="A-D-PHexomutase_CS"/>
</dbReference>
<feature type="domain" description="Alpha-D-phosphohexomutase alpha/beta/alpha" evidence="4">
    <location>
        <begin position="8"/>
        <end position="107"/>
    </location>
</feature>
<dbReference type="PRINTS" id="PR00509">
    <property type="entry name" value="PGMPMM"/>
</dbReference>
<evidence type="ECO:0000256" key="3">
    <source>
        <dbReference type="ARBA" id="ARBA00022553"/>
    </source>
</evidence>
<dbReference type="Gene3D" id="3.40.120.10">
    <property type="entry name" value="Alpha-D-Glucose-1,6-Bisphosphate, subunit A, domain 3"/>
    <property type="match status" value="3"/>
</dbReference>
<feature type="domain" description="Alpha-D-phosphohexomutase alpha/beta/alpha" evidence="5">
    <location>
        <begin position="127"/>
        <end position="233"/>
    </location>
</feature>
<dbReference type="GO" id="GO:0005975">
    <property type="term" value="P:carbohydrate metabolic process"/>
    <property type="evidence" value="ECO:0007669"/>
    <property type="project" value="InterPro"/>
</dbReference>
<dbReference type="GO" id="GO:0006048">
    <property type="term" value="P:UDP-N-acetylglucosamine biosynthetic process"/>
    <property type="evidence" value="ECO:0007669"/>
    <property type="project" value="TreeGrafter"/>
</dbReference>
<dbReference type="Pfam" id="PF02880">
    <property type="entry name" value="PGM_PMM_III"/>
    <property type="match status" value="1"/>
</dbReference>
<dbReference type="PROSITE" id="PS00710">
    <property type="entry name" value="PGM_PMM"/>
    <property type="match status" value="1"/>
</dbReference>
<proteinExistence type="inferred from homology"/>
<keyword evidence="3" id="KW-0597">Phosphoprotein</keyword>
<dbReference type="GO" id="GO:0004615">
    <property type="term" value="F:phosphomannomutase activity"/>
    <property type="evidence" value="ECO:0007669"/>
    <property type="project" value="TreeGrafter"/>
</dbReference>
<evidence type="ECO:0000256" key="2">
    <source>
        <dbReference type="ARBA" id="ARBA00010231"/>
    </source>
</evidence>
<dbReference type="InterPro" id="IPR005841">
    <property type="entry name" value="Alpha-D-phosphohexomutase_SF"/>
</dbReference>
<dbReference type="PANTHER" id="PTHR42946">
    <property type="entry name" value="PHOSPHOHEXOSE MUTASE"/>
    <property type="match status" value="1"/>
</dbReference>
<evidence type="ECO:0000259" key="4">
    <source>
        <dbReference type="Pfam" id="PF02878"/>
    </source>
</evidence>
<dbReference type="InterPro" id="IPR005844">
    <property type="entry name" value="A-D-PHexomutase_a/b/a-I"/>
</dbReference>
<dbReference type="InterPro" id="IPR016055">
    <property type="entry name" value="A-D-PHexomutase_a/b/a-I/II/III"/>
</dbReference>
<feature type="domain" description="Alpha-D-phosphohexomutase alpha/beta/alpha" evidence="6">
    <location>
        <begin position="238"/>
        <end position="344"/>
    </location>
</feature>
<dbReference type="SUPFAM" id="SSF53738">
    <property type="entry name" value="Phosphoglucomutase, first 3 domains"/>
    <property type="match status" value="3"/>
</dbReference>
<dbReference type="Pfam" id="PF02879">
    <property type="entry name" value="PGM_PMM_II"/>
    <property type="match status" value="1"/>
</dbReference>
<accession>D6PKV1</accession>
<dbReference type="InterPro" id="IPR005845">
    <property type="entry name" value="A-D-PHexomutase_a/b/a-II"/>
</dbReference>
<dbReference type="InterPro" id="IPR050060">
    <property type="entry name" value="Phosphoglucosamine_mutase"/>
</dbReference>
<comment type="cofactor">
    <cofactor evidence="1">
        <name>Mg(2+)</name>
        <dbReference type="ChEBI" id="CHEBI:18420"/>
    </cofactor>
</comment>
<dbReference type="AlphaFoldDB" id="D6PKV1"/>